<protein>
    <recommendedName>
        <fullName evidence="8">Protein kinase domain-containing protein</fullName>
    </recommendedName>
</protein>
<keyword evidence="4" id="KW-0808">Transferase</keyword>
<dbReference type="GO" id="GO:0004674">
    <property type="term" value="F:protein serine/threonine kinase activity"/>
    <property type="evidence" value="ECO:0007669"/>
    <property type="project" value="UniProtKB-KW"/>
</dbReference>
<dbReference type="InterPro" id="IPR000719">
    <property type="entry name" value="Prot_kinase_dom"/>
</dbReference>
<dbReference type="PANTHER" id="PTHR24056">
    <property type="entry name" value="CELL DIVISION PROTEIN KINASE"/>
    <property type="match status" value="1"/>
</dbReference>
<proteinExistence type="inferred from homology"/>
<dbReference type="GO" id="GO:0007346">
    <property type="term" value="P:regulation of mitotic cell cycle"/>
    <property type="evidence" value="ECO:0007669"/>
    <property type="project" value="TreeGrafter"/>
</dbReference>
<dbReference type="SMART" id="SM00220">
    <property type="entry name" value="S_TKc"/>
    <property type="match status" value="1"/>
</dbReference>
<evidence type="ECO:0000256" key="1">
    <source>
        <dbReference type="ARBA" id="ARBA00006485"/>
    </source>
</evidence>
<evidence type="ECO:0000256" key="4">
    <source>
        <dbReference type="ARBA" id="ARBA00022679"/>
    </source>
</evidence>
<reference evidence="9" key="1">
    <citation type="submission" date="2021-01" db="EMBL/GenBank/DDBJ databases">
        <authorList>
            <person name="Corre E."/>
            <person name="Pelletier E."/>
            <person name="Niang G."/>
            <person name="Scheremetjew M."/>
            <person name="Finn R."/>
            <person name="Kale V."/>
            <person name="Holt S."/>
            <person name="Cochrane G."/>
            <person name="Meng A."/>
            <person name="Brown T."/>
            <person name="Cohen L."/>
        </authorList>
    </citation>
    <scope>NUCLEOTIDE SEQUENCE</scope>
    <source>
        <strain evidence="9">CCAP979/52</strain>
    </source>
</reference>
<dbReference type="AlphaFoldDB" id="A0A7S0QIZ2"/>
<evidence type="ECO:0000256" key="6">
    <source>
        <dbReference type="ARBA" id="ARBA00022777"/>
    </source>
</evidence>
<name>A0A7S0QIZ2_9CRYP</name>
<evidence type="ECO:0000256" key="2">
    <source>
        <dbReference type="ARBA" id="ARBA00022527"/>
    </source>
</evidence>
<dbReference type="PROSITE" id="PS00108">
    <property type="entry name" value="PROTEIN_KINASE_ST"/>
    <property type="match status" value="1"/>
</dbReference>
<feature type="domain" description="Protein kinase" evidence="8">
    <location>
        <begin position="38"/>
        <end position="328"/>
    </location>
</feature>
<organism evidence="9">
    <name type="scientific">Cryptomonas curvata</name>
    <dbReference type="NCBI Taxonomy" id="233186"/>
    <lineage>
        <taxon>Eukaryota</taxon>
        <taxon>Cryptophyceae</taxon>
        <taxon>Cryptomonadales</taxon>
        <taxon>Cryptomonadaceae</taxon>
        <taxon>Cryptomonas</taxon>
    </lineage>
</organism>
<gene>
    <name evidence="9" type="ORF">CCUR1050_LOCUS10858</name>
</gene>
<dbReference type="FunFam" id="3.30.200.20:FF:000172">
    <property type="entry name" value="cyclin-dependent kinase G-2 isoform X1"/>
    <property type="match status" value="1"/>
</dbReference>
<dbReference type="FunFam" id="1.10.510.10:FF:000211">
    <property type="entry name" value="Cyclin-dependent kinase G-2"/>
    <property type="match status" value="1"/>
</dbReference>
<dbReference type="GO" id="GO:0080090">
    <property type="term" value="P:regulation of primary metabolic process"/>
    <property type="evidence" value="ECO:0007669"/>
    <property type="project" value="UniProtKB-ARBA"/>
</dbReference>
<dbReference type="PROSITE" id="PS50011">
    <property type="entry name" value="PROTEIN_KINASE_DOM"/>
    <property type="match status" value="1"/>
</dbReference>
<dbReference type="Pfam" id="PF00069">
    <property type="entry name" value="Pkinase"/>
    <property type="match status" value="1"/>
</dbReference>
<sequence>MPEGGEGEQADVAVDAAALEAARRGGGLHRCRDVDTAYHKLNKIDEGTYGVVYRARCRLSERIVALKQVKLERAKEGFPLTALRELTVLLELRHANIVDVFEVVVSPKKQVFMVMEYMDHDFRSLMESMTRPFRTSEVKCLMQQLLSGVEYMHRHWVIHRDLKTSNLLLDNRGVLKVCDFGLARLYREPIKSMTPEVVTLWYRAPELLFGEKTYTTAIDQWSVGCIMAELVLKEPILRGRNEQEQRDKIVEMMGTPSEDNWPGFSLLPGAKGLRYKKRSCCLRDKLPKVSYTGGPSLSDVGFDLLLRMLDYDPVRRLGAGEALKHGWFSEAPLAVKTEDMPTFPSMHEVPKNQRKLKRGLEEDGPSQAFFNDDIRFNREMKA</sequence>
<dbReference type="InterPro" id="IPR008271">
    <property type="entry name" value="Ser/Thr_kinase_AS"/>
</dbReference>
<evidence type="ECO:0000259" key="8">
    <source>
        <dbReference type="PROSITE" id="PS50011"/>
    </source>
</evidence>
<dbReference type="GO" id="GO:0005524">
    <property type="term" value="F:ATP binding"/>
    <property type="evidence" value="ECO:0007669"/>
    <property type="project" value="UniProtKB-KW"/>
</dbReference>
<dbReference type="EMBL" id="HBEZ01019624">
    <property type="protein sequence ID" value="CAD8633177.1"/>
    <property type="molecule type" value="Transcribed_RNA"/>
</dbReference>
<dbReference type="PANTHER" id="PTHR24056:SF107">
    <property type="entry name" value="CYCLIN-DEPENDENT KINASE 11A-RELATED"/>
    <property type="match status" value="1"/>
</dbReference>
<evidence type="ECO:0000256" key="7">
    <source>
        <dbReference type="ARBA" id="ARBA00022840"/>
    </source>
</evidence>
<keyword evidence="2" id="KW-0723">Serine/threonine-protein kinase</keyword>
<dbReference type="Gene3D" id="3.30.200.20">
    <property type="entry name" value="Phosphorylase Kinase, domain 1"/>
    <property type="match status" value="1"/>
</dbReference>
<dbReference type="InterPro" id="IPR011009">
    <property type="entry name" value="Kinase-like_dom_sf"/>
</dbReference>
<keyword evidence="7" id="KW-0067">ATP-binding</keyword>
<evidence type="ECO:0000256" key="3">
    <source>
        <dbReference type="ARBA" id="ARBA00022553"/>
    </source>
</evidence>
<accession>A0A7S0QIZ2</accession>
<comment type="similarity">
    <text evidence="1">Belongs to the protein kinase superfamily. CMGC Ser/Thr protein kinase family. CDC2/CDKX subfamily.</text>
</comment>
<evidence type="ECO:0000256" key="5">
    <source>
        <dbReference type="ARBA" id="ARBA00022741"/>
    </source>
</evidence>
<dbReference type="Gene3D" id="1.10.510.10">
    <property type="entry name" value="Transferase(Phosphotransferase) domain 1"/>
    <property type="match status" value="1"/>
</dbReference>
<keyword evidence="6" id="KW-0418">Kinase</keyword>
<keyword evidence="5" id="KW-0547">Nucleotide-binding</keyword>
<dbReference type="InterPro" id="IPR050108">
    <property type="entry name" value="CDK"/>
</dbReference>
<keyword evidence="3" id="KW-0597">Phosphoprotein</keyword>
<dbReference type="SUPFAM" id="SSF56112">
    <property type="entry name" value="Protein kinase-like (PK-like)"/>
    <property type="match status" value="1"/>
</dbReference>
<dbReference type="GO" id="GO:0005634">
    <property type="term" value="C:nucleus"/>
    <property type="evidence" value="ECO:0007669"/>
    <property type="project" value="TreeGrafter"/>
</dbReference>
<evidence type="ECO:0000313" key="9">
    <source>
        <dbReference type="EMBL" id="CAD8633177.1"/>
    </source>
</evidence>
<dbReference type="GO" id="GO:0010556">
    <property type="term" value="P:regulation of macromolecule biosynthetic process"/>
    <property type="evidence" value="ECO:0007669"/>
    <property type="project" value="UniProtKB-ARBA"/>
</dbReference>